<reference evidence="4 5" key="1">
    <citation type="journal article" date="2017" name="Curr. Biol.">
        <title>Genome architecture and evolution of a unichromosomal asexual nematode.</title>
        <authorList>
            <person name="Fradin H."/>
            <person name="Zegar C."/>
            <person name="Gutwein M."/>
            <person name="Lucas J."/>
            <person name="Kovtun M."/>
            <person name="Corcoran D."/>
            <person name="Baugh L.R."/>
            <person name="Kiontke K."/>
            <person name="Gunsalus K."/>
            <person name="Fitch D.H."/>
            <person name="Piano F."/>
        </authorList>
    </citation>
    <scope>NUCLEOTIDE SEQUENCE [LARGE SCALE GENOMIC DNA]</scope>
    <source>
        <strain evidence="4">PF1309</strain>
    </source>
</reference>
<evidence type="ECO:0000313" key="5">
    <source>
        <dbReference type="Proteomes" id="UP000218231"/>
    </source>
</evidence>
<comment type="caution">
    <text evidence="4">The sequence shown here is derived from an EMBL/GenBank/DDBJ whole genome shotgun (WGS) entry which is preliminary data.</text>
</comment>
<dbReference type="PROSITE" id="PS51864">
    <property type="entry name" value="ASTACIN"/>
    <property type="match status" value="1"/>
</dbReference>
<feature type="signal peptide" evidence="2">
    <location>
        <begin position="1"/>
        <end position="18"/>
    </location>
</feature>
<feature type="chain" id="PRO_5012516744" description="Peptidase M12A domain-containing protein" evidence="2">
    <location>
        <begin position="19"/>
        <end position="118"/>
    </location>
</feature>
<evidence type="ECO:0000313" key="4">
    <source>
        <dbReference type="EMBL" id="PAV69942.1"/>
    </source>
</evidence>
<dbReference type="Proteomes" id="UP000218231">
    <property type="component" value="Unassembled WGS sequence"/>
</dbReference>
<evidence type="ECO:0000256" key="1">
    <source>
        <dbReference type="PROSITE-ProRule" id="PRU01211"/>
    </source>
</evidence>
<protein>
    <recommendedName>
        <fullName evidence="3">Peptidase M12A domain-containing protein</fullName>
    </recommendedName>
</protein>
<keyword evidence="2" id="KW-0732">Signal</keyword>
<dbReference type="OrthoDB" id="5863434at2759"/>
<accession>A0A2A2K7S7</accession>
<feature type="domain" description="Peptidase M12A" evidence="3">
    <location>
        <begin position="25"/>
        <end position="118"/>
    </location>
</feature>
<dbReference type="AlphaFoldDB" id="A0A2A2K7S7"/>
<evidence type="ECO:0000256" key="2">
    <source>
        <dbReference type="SAM" id="SignalP"/>
    </source>
</evidence>
<organism evidence="4 5">
    <name type="scientific">Diploscapter pachys</name>
    <dbReference type="NCBI Taxonomy" id="2018661"/>
    <lineage>
        <taxon>Eukaryota</taxon>
        <taxon>Metazoa</taxon>
        <taxon>Ecdysozoa</taxon>
        <taxon>Nematoda</taxon>
        <taxon>Chromadorea</taxon>
        <taxon>Rhabditida</taxon>
        <taxon>Rhabditina</taxon>
        <taxon>Rhabditomorpha</taxon>
        <taxon>Rhabditoidea</taxon>
        <taxon>Rhabditidae</taxon>
        <taxon>Diploscapter</taxon>
    </lineage>
</organism>
<dbReference type="GO" id="GO:0006508">
    <property type="term" value="P:proteolysis"/>
    <property type="evidence" value="ECO:0007669"/>
    <property type="project" value="InterPro"/>
</dbReference>
<keyword evidence="5" id="KW-1185">Reference proteome</keyword>
<dbReference type="GO" id="GO:0004222">
    <property type="term" value="F:metalloendopeptidase activity"/>
    <property type="evidence" value="ECO:0007669"/>
    <property type="project" value="InterPro"/>
</dbReference>
<sequence length="118" mass="13165">MRNLSLLLIFLLTVFTSADEHQIDKRQAGTTIRKWAQNTVYYYFDSSLTTAQQTLANRVMKSIIQPSTCISFVVNATARNRVKIVSDPTIDFCESSNVGCKGGEQTITMGAKCKYVSN</sequence>
<dbReference type="EMBL" id="LIAE01009391">
    <property type="protein sequence ID" value="PAV69942.1"/>
    <property type="molecule type" value="Genomic_DNA"/>
</dbReference>
<dbReference type="InterPro" id="IPR024079">
    <property type="entry name" value="MetalloPept_cat_dom_sf"/>
</dbReference>
<dbReference type="Pfam" id="PF01400">
    <property type="entry name" value="Astacin"/>
    <property type="match status" value="1"/>
</dbReference>
<dbReference type="SUPFAM" id="SSF55486">
    <property type="entry name" value="Metalloproteases ('zincins'), catalytic domain"/>
    <property type="match status" value="1"/>
</dbReference>
<gene>
    <name evidence="4" type="ORF">WR25_01412</name>
</gene>
<dbReference type="Gene3D" id="3.40.390.10">
    <property type="entry name" value="Collagenase (Catalytic Domain)"/>
    <property type="match status" value="1"/>
</dbReference>
<evidence type="ECO:0000259" key="3">
    <source>
        <dbReference type="PROSITE" id="PS51864"/>
    </source>
</evidence>
<name>A0A2A2K7S7_9BILA</name>
<comment type="caution">
    <text evidence="1">Lacks conserved residue(s) required for the propagation of feature annotation.</text>
</comment>
<dbReference type="InterPro" id="IPR001506">
    <property type="entry name" value="Peptidase_M12A"/>
</dbReference>
<proteinExistence type="predicted"/>